<organism evidence="3 4">
    <name type="scientific">Wohlfahrtiimonas larvae</name>
    <dbReference type="NCBI Taxonomy" id="1157986"/>
    <lineage>
        <taxon>Bacteria</taxon>
        <taxon>Pseudomonadati</taxon>
        <taxon>Pseudomonadota</taxon>
        <taxon>Gammaproteobacteria</taxon>
        <taxon>Cardiobacteriales</taxon>
        <taxon>Ignatzschineriaceae</taxon>
        <taxon>Wohlfahrtiimonas</taxon>
    </lineage>
</organism>
<evidence type="ECO:0000313" key="4">
    <source>
        <dbReference type="Proteomes" id="UP001500631"/>
    </source>
</evidence>
<dbReference type="PROSITE" id="PS50983">
    <property type="entry name" value="FE_B12_PBP"/>
    <property type="match status" value="1"/>
</dbReference>
<dbReference type="InterPro" id="IPR050902">
    <property type="entry name" value="ABC_Transporter_SBP"/>
</dbReference>
<evidence type="ECO:0000256" key="1">
    <source>
        <dbReference type="SAM" id="SignalP"/>
    </source>
</evidence>
<proteinExistence type="predicted"/>
<dbReference type="Gene3D" id="3.40.50.1980">
    <property type="entry name" value="Nitrogenase molybdenum iron protein domain"/>
    <property type="match status" value="2"/>
</dbReference>
<gene>
    <name evidence="3" type="ORF">GCM10023338_16470</name>
</gene>
<protein>
    <submittedName>
        <fullName evidence="3">Hemin ABC transporter substrate-binding protein</fullName>
    </submittedName>
</protein>
<comment type="caution">
    <text evidence="3">The sequence shown here is derived from an EMBL/GenBank/DDBJ whole genome shotgun (WGS) entry which is preliminary data.</text>
</comment>
<dbReference type="RefSeq" id="WP_245831212.1">
    <property type="nucleotide sequence ID" value="NZ_BAABKE010000005.1"/>
</dbReference>
<feature type="domain" description="Fe/B12 periplasmic-binding" evidence="2">
    <location>
        <begin position="25"/>
        <end position="287"/>
    </location>
</feature>
<keyword evidence="1" id="KW-0732">Signal</keyword>
<dbReference type="Proteomes" id="UP001500631">
    <property type="component" value="Unassembled WGS sequence"/>
</dbReference>
<feature type="chain" id="PRO_5045237600" evidence="1">
    <location>
        <begin position="23"/>
        <end position="287"/>
    </location>
</feature>
<dbReference type="SUPFAM" id="SSF53807">
    <property type="entry name" value="Helical backbone' metal receptor"/>
    <property type="match status" value="1"/>
</dbReference>
<sequence length="287" mass="31580">MMMKKLIISTFLVTGLMSGVMAEERVITTSAYITQVVEALGKERLLVGADTTSRYNDELKKLPDVGYRIALSTEGMLSLKPSLILWSSDSGPKNVVEQVNKSGIQTYVLAKPSNLDELKSLVTQVGEIFNEPTKSEALKQSLEKKHGLLKDDMSKRGARKTLFIMEEMGGGGSKSFAGGDTSATALIDLLGLKNPFASQFNAYKAVNLETQIQQDAEIVLIGTRKEFAEKNMPVIRKDVSSIGWPKPVQPKCVFEVDISHVLVYGVHLYDDALTLSRMIDECLEEAK</sequence>
<dbReference type="Pfam" id="PF01497">
    <property type="entry name" value="Peripla_BP_2"/>
    <property type="match status" value="1"/>
</dbReference>
<accession>A0ABP9MX40</accession>
<evidence type="ECO:0000313" key="3">
    <source>
        <dbReference type="EMBL" id="GAA5101076.1"/>
    </source>
</evidence>
<dbReference type="InterPro" id="IPR002491">
    <property type="entry name" value="ABC_transptr_periplasmic_BD"/>
</dbReference>
<dbReference type="EMBL" id="BAABKE010000005">
    <property type="protein sequence ID" value="GAA5101076.1"/>
    <property type="molecule type" value="Genomic_DNA"/>
</dbReference>
<dbReference type="PANTHER" id="PTHR30535:SF4">
    <property type="entry name" value="HEMIN-BINDING PERIPLASMIC PROTEIN HMUT"/>
    <property type="match status" value="1"/>
</dbReference>
<dbReference type="PANTHER" id="PTHR30535">
    <property type="entry name" value="VITAMIN B12-BINDING PROTEIN"/>
    <property type="match status" value="1"/>
</dbReference>
<evidence type="ECO:0000259" key="2">
    <source>
        <dbReference type="PROSITE" id="PS50983"/>
    </source>
</evidence>
<name>A0ABP9MX40_9GAMM</name>
<reference evidence="4" key="1">
    <citation type="journal article" date="2019" name="Int. J. Syst. Evol. Microbiol.">
        <title>The Global Catalogue of Microorganisms (GCM) 10K type strain sequencing project: providing services to taxonomists for standard genome sequencing and annotation.</title>
        <authorList>
            <consortium name="The Broad Institute Genomics Platform"/>
            <consortium name="The Broad Institute Genome Sequencing Center for Infectious Disease"/>
            <person name="Wu L."/>
            <person name="Ma J."/>
        </authorList>
    </citation>
    <scope>NUCLEOTIDE SEQUENCE [LARGE SCALE GENOMIC DNA]</scope>
    <source>
        <strain evidence="4">JCM 18424</strain>
    </source>
</reference>
<feature type="signal peptide" evidence="1">
    <location>
        <begin position="1"/>
        <end position="22"/>
    </location>
</feature>
<keyword evidence="4" id="KW-1185">Reference proteome</keyword>